<dbReference type="SUPFAM" id="SSF52540">
    <property type="entry name" value="P-loop containing nucleoside triphosphate hydrolases"/>
    <property type="match status" value="1"/>
</dbReference>
<dbReference type="Pfam" id="PF22942">
    <property type="entry name" value="DUF7025"/>
    <property type="match status" value="1"/>
</dbReference>
<accession>A0A7H8R308</accession>
<dbReference type="InterPro" id="IPR003593">
    <property type="entry name" value="AAA+_ATPase"/>
</dbReference>
<dbReference type="Pfam" id="PF00004">
    <property type="entry name" value="AAA"/>
    <property type="match status" value="1"/>
</dbReference>
<name>A0A7H8R308_TALRU</name>
<protein>
    <recommendedName>
        <fullName evidence="1">AAA+ ATPase domain-containing protein</fullName>
    </recommendedName>
</protein>
<gene>
    <name evidence="2" type="ORF">TRUGW13939_06355</name>
</gene>
<organism evidence="2 3">
    <name type="scientific">Talaromyces rugulosus</name>
    <name type="common">Penicillium rugulosum</name>
    <dbReference type="NCBI Taxonomy" id="121627"/>
    <lineage>
        <taxon>Eukaryota</taxon>
        <taxon>Fungi</taxon>
        <taxon>Dikarya</taxon>
        <taxon>Ascomycota</taxon>
        <taxon>Pezizomycotina</taxon>
        <taxon>Eurotiomycetes</taxon>
        <taxon>Eurotiomycetidae</taxon>
        <taxon>Eurotiales</taxon>
        <taxon>Trichocomaceae</taxon>
        <taxon>Talaromyces</taxon>
        <taxon>Talaromyces sect. Islandici</taxon>
    </lineage>
</organism>
<evidence type="ECO:0000313" key="2">
    <source>
        <dbReference type="EMBL" id="QKX59223.1"/>
    </source>
</evidence>
<dbReference type="Proteomes" id="UP000509510">
    <property type="component" value="Chromosome III"/>
</dbReference>
<reference evidence="3" key="1">
    <citation type="submission" date="2020-06" db="EMBL/GenBank/DDBJ databases">
        <title>A chromosome-scale genome assembly of Talaromyces rugulosus W13939.</title>
        <authorList>
            <person name="Wang B."/>
            <person name="Guo L."/>
            <person name="Ye K."/>
            <person name="Wang L."/>
        </authorList>
    </citation>
    <scope>NUCLEOTIDE SEQUENCE [LARGE SCALE GENOMIC DNA]</scope>
    <source>
        <strain evidence="3">W13939</strain>
    </source>
</reference>
<feature type="domain" description="AAA+ ATPase" evidence="1">
    <location>
        <begin position="457"/>
        <end position="587"/>
    </location>
</feature>
<dbReference type="RefSeq" id="XP_035345401.1">
    <property type="nucleotide sequence ID" value="XM_035489508.1"/>
</dbReference>
<proteinExistence type="predicted"/>
<dbReference type="GeneID" id="55993850"/>
<dbReference type="SMART" id="SM00382">
    <property type="entry name" value="AAA"/>
    <property type="match status" value="1"/>
</dbReference>
<dbReference type="GO" id="GO:0016887">
    <property type="term" value="F:ATP hydrolysis activity"/>
    <property type="evidence" value="ECO:0007669"/>
    <property type="project" value="InterPro"/>
</dbReference>
<keyword evidence="3" id="KW-1185">Reference proteome</keyword>
<dbReference type="AlphaFoldDB" id="A0A7H8R308"/>
<dbReference type="PANTHER" id="PTHR46411:SF2">
    <property type="entry name" value="AAA+ ATPASE DOMAIN-CONTAINING PROTEIN"/>
    <property type="match status" value="1"/>
</dbReference>
<dbReference type="InterPro" id="IPR003959">
    <property type="entry name" value="ATPase_AAA_core"/>
</dbReference>
<dbReference type="Gene3D" id="3.40.50.300">
    <property type="entry name" value="P-loop containing nucleotide triphosphate hydrolases"/>
    <property type="match status" value="1"/>
</dbReference>
<dbReference type="InterPro" id="IPR027417">
    <property type="entry name" value="P-loop_NTPase"/>
</dbReference>
<dbReference type="InterPro" id="IPR054289">
    <property type="entry name" value="DUF7025"/>
</dbReference>
<sequence>MEPENLLRKTLIEGKVLLENSWFQIWGDFRHRSDDYRVITILDQDLRSCIIRTTSAYIAHIGLHLRSDEKIKIESPFQLLVYSYDNLKSASVSVSTASKVASGLRSLLNEVNKIQNPASWKIPEEIENARNFHVEFNLLWAIFKPGSLIVSSYDPGKNPQIFKVHQTSYKDRLSVDAPFYSMEDEKKKFLVIHAWAWDWNGTKVFRNMFEISIENYSGQKLPTELSYYPAILYTGPGNKRGISAVYENAVYKNRKENFVKYTFQQKPPAKTLLRYSGDFSGIPAFSEKQLLRMRQVDNEGFKQILPYAKVDEYIVLDTVNYSRKALRTLWLGDIQVARESIPCHCQLCLSDEAKLWVKSIEKSNTPSSVENELLLTPRVFGFALNRKEWGQFWLHNIEVVNKSEGAGRESRVKDLILPAGMNEDEERHIYAMVNNHSKAMARPRSQRLTDVIGGKGESLVLLFHGYSGTGKTLYAESLAKNSRKPLFKVGTSDIGFDAPAAERALKTIFELAEAWNAILLIDEADVLLDARGRENESLMSKNALVSILLREVEYFKGVLIMTTNRVVAFDPAILSRIHHDVNFGEPDTNQEERIWKMWLDRLHSQGLCDDYADLKDWVDDTISDTRRPHLLSGREIRNIFIVAQILAEKEDGDVKITRAQVNSAYRYKKIFRHDTDKIRTEAKSLLAGRER</sequence>
<dbReference type="KEGG" id="trg:TRUGW13939_06355"/>
<dbReference type="CDD" id="cd19481">
    <property type="entry name" value="RecA-like_protease"/>
    <property type="match status" value="1"/>
</dbReference>
<dbReference type="EMBL" id="CP055900">
    <property type="protein sequence ID" value="QKX59223.1"/>
    <property type="molecule type" value="Genomic_DNA"/>
</dbReference>
<evidence type="ECO:0000259" key="1">
    <source>
        <dbReference type="SMART" id="SM00382"/>
    </source>
</evidence>
<dbReference type="PANTHER" id="PTHR46411">
    <property type="entry name" value="FAMILY ATPASE, PUTATIVE-RELATED"/>
    <property type="match status" value="1"/>
</dbReference>
<dbReference type="OrthoDB" id="10042665at2759"/>
<evidence type="ECO:0000313" key="3">
    <source>
        <dbReference type="Proteomes" id="UP000509510"/>
    </source>
</evidence>
<dbReference type="GO" id="GO:0005524">
    <property type="term" value="F:ATP binding"/>
    <property type="evidence" value="ECO:0007669"/>
    <property type="project" value="InterPro"/>
</dbReference>